<keyword evidence="1" id="KW-0479">Metal-binding</keyword>
<accession>A0A485LUA5</accession>
<evidence type="ECO:0000256" key="5">
    <source>
        <dbReference type="SAM" id="MobiDB-lite"/>
    </source>
</evidence>
<keyword evidence="3" id="KW-0862">Zinc</keyword>
<dbReference type="Gene3D" id="3.30.40.10">
    <property type="entry name" value="Zinc/RING finger domain, C3HC4 (zinc finger)"/>
    <property type="match status" value="1"/>
</dbReference>
<dbReference type="InterPro" id="IPR000306">
    <property type="entry name" value="Znf_FYVE"/>
</dbReference>
<dbReference type="PANTHER" id="PTHR43102:SF2">
    <property type="entry name" value="GAF DOMAIN-CONTAINING PROTEIN"/>
    <property type="match status" value="1"/>
</dbReference>
<protein>
    <submittedName>
        <fullName evidence="8">Aste57867_25355 protein</fullName>
    </submittedName>
</protein>
<feature type="compositionally biased region" description="Low complexity" evidence="5">
    <location>
        <begin position="434"/>
        <end position="460"/>
    </location>
</feature>
<feature type="compositionally biased region" description="Polar residues" evidence="5">
    <location>
        <begin position="413"/>
        <end position="429"/>
    </location>
</feature>
<evidence type="ECO:0000313" key="9">
    <source>
        <dbReference type="Proteomes" id="UP000332933"/>
    </source>
</evidence>
<reference evidence="7" key="2">
    <citation type="submission" date="2019-06" db="EMBL/GenBank/DDBJ databases">
        <title>Genomics analysis of Aphanomyces spp. identifies a new class of oomycete effector associated with host adaptation.</title>
        <authorList>
            <person name="Gaulin E."/>
        </authorList>
    </citation>
    <scope>NUCLEOTIDE SEQUENCE</scope>
    <source>
        <strain evidence="7">CBS 578.67</strain>
    </source>
</reference>
<feature type="region of interest" description="Disordered" evidence="5">
    <location>
        <begin position="413"/>
        <end position="462"/>
    </location>
</feature>
<evidence type="ECO:0000256" key="2">
    <source>
        <dbReference type="ARBA" id="ARBA00022771"/>
    </source>
</evidence>
<gene>
    <name evidence="8" type="primary">Aste57867_25355</name>
    <name evidence="7" type="ORF">As57867_025277</name>
    <name evidence="8" type="ORF">ASTE57867_25355</name>
</gene>
<evidence type="ECO:0000259" key="6">
    <source>
        <dbReference type="PROSITE" id="PS50178"/>
    </source>
</evidence>
<dbReference type="Proteomes" id="UP000332933">
    <property type="component" value="Unassembled WGS sequence"/>
</dbReference>
<feature type="compositionally biased region" description="Low complexity" evidence="5">
    <location>
        <begin position="157"/>
        <end position="168"/>
    </location>
</feature>
<keyword evidence="2 4" id="KW-0863">Zinc-finger</keyword>
<evidence type="ECO:0000313" key="7">
    <source>
        <dbReference type="EMBL" id="KAF0682557.1"/>
    </source>
</evidence>
<organism evidence="8 9">
    <name type="scientific">Aphanomyces stellatus</name>
    <dbReference type="NCBI Taxonomy" id="120398"/>
    <lineage>
        <taxon>Eukaryota</taxon>
        <taxon>Sar</taxon>
        <taxon>Stramenopiles</taxon>
        <taxon>Oomycota</taxon>
        <taxon>Saprolegniomycetes</taxon>
        <taxon>Saprolegniales</taxon>
        <taxon>Verrucalvaceae</taxon>
        <taxon>Aphanomyces</taxon>
    </lineage>
</organism>
<evidence type="ECO:0000256" key="4">
    <source>
        <dbReference type="PROSITE-ProRule" id="PRU00091"/>
    </source>
</evidence>
<dbReference type="Pfam" id="PF01363">
    <property type="entry name" value="FYVE"/>
    <property type="match status" value="1"/>
</dbReference>
<dbReference type="InterPro" id="IPR013083">
    <property type="entry name" value="Znf_RING/FYVE/PHD"/>
</dbReference>
<dbReference type="CDD" id="cd15745">
    <property type="entry name" value="FYVE_RUFY4"/>
    <property type="match status" value="1"/>
</dbReference>
<evidence type="ECO:0000313" key="8">
    <source>
        <dbReference type="EMBL" id="VFU01980.1"/>
    </source>
</evidence>
<dbReference type="Gene3D" id="3.30.450.40">
    <property type="match status" value="1"/>
</dbReference>
<keyword evidence="9" id="KW-1185">Reference proteome</keyword>
<evidence type="ECO:0000256" key="1">
    <source>
        <dbReference type="ARBA" id="ARBA00022723"/>
    </source>
</evidence>
<dbReference type="InterPro" id="IPR017455">
    <property type="entry name" value="Znf_FYVE-rel"/>
</dbReference>
<feature type="domain" description="FYVE-type" evidence="6">
    <location>
        <begin position="312"/>
        <end position="372"/>
    </location>
</feature>
<dbReference type="EMBL" id="VJMH01007521">
    <property type="protein sequence ID" value="KAF0682557.1"/>
    <property type="molecule type" value="Genomic_DNA"/>
</dbReference>
<dbReference type="OrthoDB" id="68732at2759"/>
<dbReference type="PANTHER" id="PTHR43102">
    <property type="entry name" value="SLR1143 PROTEIN"/>
    <property type="match status" value="1"/>
</dbReference>
<sequence length="618" mass="67917">MNSVHMVNNQRFSLEVGASLRSSQATSVKWPWCYDEPDLAVLSDDHLCHRAVSFADFMASSIQELNEEQYLQRIESGKCDHVRSKTDPKLFVHTVHATALFHASLPEVLAIFNDEGLFTHAFRTSLVSNTDVRRVVPSTRKKTVAPTGRHTAALARSQSSSSGSEMSTTTTHNIVSFGIKKAIFQDGRGRPFAKTTQRELLYLDYLEHKSDTTITRTLKSIDTLHEYPTFKKGDLPLERHEHVLLGYHVEAVGPTRVRVSFGGHYCYQHGLLEVTRRLLTKFADVVDLLPRLVFQSRLATCLFARPQKQHTKEPGYACRLCARTFSAFMKQRLCRLCSQDVCSSCSTIEQVPTSNDLVVEARICLTCVDALKQGELQDLVPATVHLEAPTNATSSLDNHTSMSFVRSASSTAAYQPSIHTRTPARSTPQLLPRSASAPTMKPKAAATTPTPEAVASTPSARRQSIVQDTRNGCLFDVACMTTARRMGCAAATVTLLDEAGKLVTKSMHGAPAHALYVREAMHMTVACVVDDANADARFAGTPAAASTRFFYGLPLAAPDDGLLLGVVSVSDAAPRPSTTDVDCYDDQDAIMHEFQQTILKLLLPKRAPLTIAQNERRA</sequence>
<dbReference type="SMART" id="SM00064">
    <property type="entry name" value="FYVE"/>
    <property type="match status" value="1"/>
</dbReference>
<dbReference type="AlphaFoldDB" id="A0A485LUA5"/>
<dbReference type="InterPro" id="IPR029016">
    <property type="entry name" value="GAF-like_dom_sf"/>
</dbReference>
<reference evidence="8 9" key="1">
    <citation type="submission" date="2019-03" db="EMBL/GenBank/DDBJ databases">
        <authorList>
            <person name="Gaulin E."/>
            <person name="Dumas B."/>
        </authorList>
    </citation>
    <scope>NUCLEOTIDE SEQUENCE [LARGE SCALE GENOMIC DNA]</scope>
    <source>
        <strain evidence="8">CBS 568.67</strain>
    </source>
</reference>
<proteinExistence type="predicted"/>
<dbReference type="EMBL" id="CAADRA010007547">
    <property type="protein sequence ID" value="VFU01980.1"/>
    <property type="molecule type" value="Genomic_DNA"/>
</dbReference>
<dbReference type="SUPFAM" id="SSF57903">
    <property type="entry name" value="FYVE/PHD zinc finger"/>
    <property type="match status" value="1"/>
</dbReference>
<dbReference type="InterPro" id="IPR011011">
    <property type="entry name" value="Znf_FYVE_PHD"/>
</dbReference>
<dbReference type="GO" id="GO:0008270">
    <property type="term" value="F:zinc ion binding"/>
    <property type="evidence" value="ECO:0007669"/>
    <property type="project" value="UniProtKB-KW"/>
</dbReference>
<name>A0A485LUA5_9STRA</name>
<dbReference type="PROSITE" id="PS50178">
    <property type="entry name" value="ZF_FYVE"/>
    <property type="match status" value="1"/>
</dbReference>
<evidence type="ECO:0000256" key="3">
    <source>
        <dbReference type="ARBA" id="ARBA00022833"/>
    </source>
</evidence>
<feature type="region of interest" description="Disordered" evidence="5">
    <location>
        <begin position="140"/>
        <end position="168"/>
    </location>
</feature>
<dbReference type="SUPFAM" id="SSF55781">
    <property type="entry name" value="GAF domain-like"/>
    <property type="match status" value="1"/>
</dbReference>